<dbReference type="Proteomes" id="UP000188533">
    <property type="component" value="Unassembled WGS sequence"/>
</dbReference>
<evidence type="ECO:0000313" key="3">
    <source>
        <dbReference type="Proteomes" id="UP000188533"/>
    </source>
</evidence>
<comment type="caution">
    <text evidence="2">The sequence shown here is derived from an EMBL/GenBank/DDBJ whole genome shotgun (WGS) entry which is preliminary data.</text>
</comment>
<proteinExistence type="predicted"/>
<protein>
    <submittedName>
        <fullName evidence="2">Protein</fullName>
    </submittedName>
</protein>
<accession>A0A1Q3E7V5</accession>
<reference evidence="2 3" key="2">
    <citation type="submission" date="2017-02" db="EMBL/GenBank/DDBJ databases">
        <title>A genome survey and senescence transcriptome analysis in Lentinula edodes.</title>
        <authorList>
            <person name="Sakamoto Y."/>
            <person name="Nakade K."/>
            <person name="Sato S."/>
            <person name="Yoshida Y."/>
            <person name="Miyazaki K."/>
            <person name="Natsume S."/>
            <person name="Konno N."/>
        </authorList>
    </citation>
    <scope>NUCLEOTIDE SEQUENCE [LARGE SCALE GENOMIC DNA]</scope>
    <source>
        <strain evidence="2 3">NBRC 111202</strain>
    </source>
</reference>
<evidence type="ECO:0000313" key="2">
    <source>
        <dbReference type="EMBL" id="GAW03174.1"/>
    </source>
</evidence>
<dbReference type="EMBL" id="BDGU01000134">
    <property type="protein sequence ID" value="GAW03174.1"/>
    <property type="molecule type" value="Genomic_DNA"/>
</dbReference>
<organism evidence="2 3">
    <name type="scientific">Lentinula edodes</name>
    <name type="common">Shiitake mushroom</name>
    <name type="synonym">Lentinus edodes</name>
    <dbReference type="NCBI Taxonomy" id="5353"/>
    <lineage>
        <taxon>Eukaryota</taxon>
        <taxon>Fungi</taxon>
        <taxon>Dikarya</taxon>
        <taxon>Basidiomycota</taxon>
        <taxon>Agaricomycotina</taxon>
        <taxon>Agaricomycetes</taxon>
        <taxon>Agaricomycetidae</taxon>
        <taxon>Agaricales</taxon>
        <taxon>Marasmiineae</taxon>
        <taxon>Omphalotaceae</taxon>
        <taxon>Lentinula</taxon>
    </lineage>
</organism>
<sequence>MSNPGKYDTTSLFVPFEGMYIAFSFDVQKTLELHHCDPEDYTHISEEVNNFPLHKYVGILVNHVNLPLPDRKYQTVSIRPLQKGLNIPIPRFDIQEDMCVPVSPETNHPLSRISLQLNKQLPWSGCYHPNLQDLRVRLPTEDRDYSNAYEMTDRSLWQMRKYLGEDARRRKLPPKPKILAEISSTSEQGSGSLLDMKRYSLAQRRPDELNELTVKLEGSKASPSRRLMIEGIDGDRPLEIEVHHPAFAPIIDTMRPDNVNGDPVFTPVVKFDSDISAMDNFPNACELYEHLDALEALVKKCQQGPPLAPEIQSNITSAAAEFNINEVTEETNHWSKETTFSTRLRRLVFFHSKKQALRRQPTNELKVVESNTNILNGEEDVSVPSKPKHLKPLMNVIAFFQRKVGHEGAQAIGSQPLTSVHSKTLPNDDESPGARANASTDEDHSSTPTGKNMSQFRKRSPATKQTQQPHKSLGSGRESSPKSMKYVLKHVLGLKKTGKGFMRMPLRH</sequence>
<reference evidence="2 3" key="1">
    <citation type="submission" date="2016-08" db="EMBL/GenBank/DDBJ databases">
        <authorList>
            <consortium name="Lentinula edodes genome sequencing consortium"/>
            <person name="Sakamoto Y."/>
            <person name="Nakade K."/>
            <person name="Sato S."/>
            <person name="Yoshida Y."/>
            <person name="Miyazaki K."/>
            <person name="Natsume S."/>
            <person name="Konno N."/>
        </authorList>
    </citation>
    <scope>NUCLEOTIDE SEQUENCE [LARGE SCALE GENOMIC DNA]</scope>
    <source>
        <strain evidence="2 3">NBRC 111202</strain>
    </source>
</reference>
<dbReference type="STRING" id="5353.A0A1Q3E7V5"/>
<feature type="compositionally biased region" description="Polar residues" evidence="1">
    <location>
        <begin position="412"/>
        <end position="425"/>
    </location>
</feature>
<feature type="region of interest" description="Disordered" evidence="1">
    <location>
        <begin position="411"/>
        <end position="483"/>
    </location>
</feature>
<keyword evidence="3" id="KW-1185">Reference proteome</keyword>
<evidence type="ECO:0000256" key="1">
    <source>
        <dbReference type="SAM" id="MobiDB-lite"/>
    </source>
</evidence>
<name>A0A1Q3E7V5_LENED</name>
<feature type="compositionally biased region" description="Polar residues" evidence="1">
    <location>
        <begin position="446"/>
        <end position="455"/>
    </location>
</feature>
<dbReference type="AlphaFoldDB" id="A0A1Q3E7V5"/>
<gene>
    <name evidence="2" type="ORF">LENED_004875</name>
</gene>